<dbReference type="Proteomes" id="UP000776700">
    <property type="component" value="Unassembled WGS sequence"/>
</dbReference>
<feature type="coiled-coil region" evidence="1">
    <location>
        <begin position="4"/>
        <end position="52"/>
    </location>
</feature>
<evidence type="ECO:0000256" key="1">
    <source>
        <dbReference type="SAM" id="Coils"/>
    </source>
</evidence>
<evidence type="ECO:0000313" key="2">
    <source>
        <dbReference type="EMBL" id="HJG97580.1"/>
    </source>
</evidence>
<comment type="caution">
    <text evidence="2">The sequence shown here is derived from an EMBL/GenBank/DDBJ whole genome shotgun (WGS) entry which is preliminary data.</text>
</comment>
<proteinExistence type="predicted"/>
<reference evidence="2" key="1">
    <citation type="journal article" date="2021" name="PeerJ">
        <title>Extensive microbial diversity within the chicken gut microbiome revealed by metagenomics and culture.</title>
        <authorList>
            <person name="Gilroy R."/>
            <person name="Ravi A."/>
            <person name="Getino M."/>
            <person name="Pursley I."/>
            <person name="Horton D.L."/>
            <person name="Alikhan N.F."/>
            <person name="Baker D."/>
            <person name="Gharbi K."/>
            <person name="Hall N."/>
            <person name="Watson M."/>
            <person name="Adriaenssens E.M."/>
            <person name="Foster-Nyarko E."/>
            <person name="Jarju S."/>
            <person name="Secka A."/>
            <person name="Antonio M."/>
            <person name="Oren A."/>
            <person name="Chaudhuri R.R."/>
            <person name="La Ragione R."/>
            <person name="Hildebrand F."/>
            <person name="Pallen M.J."/>
        </authorList>
    </citation>
    <scope>NUCLEOTIDE SEQUENCE</scope>
    <source>
        <strain evidence="2">1277</strain>
    </source>
</reference>
<protein>
    <submittedName>
        <fullName evidence="2">Uncharacterized protein</fullName>
    </submittedName>
</protein>
<keyword evidence="1" id="KW-0175">Coiled coil</keyword>
<gene>
    <name evidence="2" type="ORF">K8V90_10800</name>
</gene>
<evidence type="ECO:0000313" key="3">
    <source>
        <dbReference type="Proteomes" id="UP000776700"/>
    </source>
</evidence>
<sequence>MAAKKTVEKKKKETVEEIVETKVEKTIVKEVVKTKAEIKRELRQNAKNIEVEVLNMTNGEFFYRCKKTHEELNLQEKGDTDVVTLDFLMTMKNQHRTLLERLDLVILDVYADYEIEDILEYLGLTKIYGEERFDIDYIENAINDMEVNEFSNLVDRASIGLVVKMAERGIQLVKEGGFDSNFKRSCIAKRLGKDDLFDI</sequence>
<reference evidence="2" key="2">
    <citation type="submission" date="2021-09" db="EMBL/GenBank/DDBJ databases">
        <authorList>
            <person name="Gilroy R."/>
        </authorList>
    </citation>
    <scope>NUCLEOTIDE SEQUENCE</scope>
    <source>
        <strain evidence="2">1277</strain>
    </source>
</reference>
<dbReference type="EMBL" id="DYUB01000336">
    <property type="protein sequence ID" value="HJG97580.1"/>
    <property type="molecule type" value="Genomic_DNA"/>
</dbReference>
<accession>A0A921N3P2</accession>
<dbReference type="AlphaFoldDB" id="A0A921N3P2"/>
<organism evidence="2 3">
    <name type="scientific">Romboutsia timonensis</name>
    <dbReference type="NCBI Taxonomy" id="1776391"/>
    <lineage>
        <taxon>Bacteria</taxon>
        <taxon>Bacillati</taxon>
        <taxon>Bacillota</taxon>
        <taxon>Clostridia</taxon>
        <taxon>Peptostreptococcales</taxon>
        <taxon>Peptostreptococcaceae</taxon>
        <taxon>Romboutsia</taxon>
    </lineage>
</organism>
<name>A0A921N3P2_9FIRM</name>